<dbReference type="eggNOG" id="COG4325">
    <property type="taxonomic scope" value="Bacteria"/>
</dbReference>
<evidence type="ECO:0008006" key="4">
    <source>
        <dbReference type="Google" id="ProtNLM"/>
    </source>
</evidence>
<dbReference type="HOGENOM" id="CLU_032303_0_0_5"/>
<accession>A7HYA6</accession>
<dbReference type="EMBL" id="CP000774">
    <property type="protein sequence ID" value="ABS64889.1"/>
    <property type="molecule type" value="Genomic_DNA"/>
</dbReference>
<dbReference type="Pfam" id="PF10011">
    <property type="entry name" value="DUF2254"/>
    <property type="match status" value="1"/>
</dbReference>
<dbReference type="RefSeq" id="WP_012112217.1">
    <property type="nucleotide sequence ID" value="NC_009719.1"/>
</dbReference>
<evidence type="ECO:0000256" key="1">
    <source>
        <dbReference type="SAM" id="Phobius"/>
    </source>
</evidence>
<feature type="transmembrane region" description="Helical" evidence="1">
    <location>
        <begin position="61"/>
        <end position="83"/>
    </location>
</feature>
<dbReference type="Proteomes" id="UP000006377">
    <property type="component" value="Chromosome"/>
</dbReference>
<keyword evidence="1" id="KW-0472">Membrane</keyword>
<keyword evidence="1" id="KW-0812">Transmembrane</keyword>
<evidence type="ECO:0000313" key="3">
    <source>
        <dbReference type="Proteomes" id="UP000006377"/>
    </source>
</evidence>
<keyword evidence="3" id="KW-1185">Reference proteome</keyword>
<reference evidence="2 3" key="1">
    <citation type="journal article" date="2011" name="Stand. Genomic Sci.">
        <title>Complete genome sequence of Parvibaculum lavamentivorans type strain (DS-1(T)).</title>
        <authorList>
            <person name="Schleheck D."/>
            <person name="Weiss M."/>
            <person name="Pitluck S."/>
            <person name="Bruce D."/>
            <person name="Land M.L."/>
            <person name="Han S."/>
            <person name="Saunders E."/>
            <person name="Tapia R."/>
            <person name="Detter C."/>
            <person name="Brettin T."/>
            <person name="Han J."/>
            <person name="Woyke T."/>
            <person name="Goodwin L."/>
            <person name="Pennacchio L."/>
            <person name="Nolan M."/>
            <person name="Cook A.M."/>
            <person name="Kjelleberg S."/>
            <person name="Thomas T."/>
        </authorList>
    </citation>
    <scope>NUCLEOTIDE SEQUENCE [LARGE SCALE GENOMIC DNA]</scope>
    <source>
        <strain evidence="3">DS-1 / DSM 13023 / NCIMB 13966</strain>
    </source>
</reference>
<sequence>MIEKWRWILLGLTRKLWLRASLFALLGVATALLSTGAEWLIPWDLPGKIGSDAVDQILNILASSMLAVTTFSLTIMVTAYSAATSDVTPRATKLLRQDTTTQNVLATFIGSFLYSLVGIIALNTELYGERGRVMLFVVTLGVIVIIVVTLLRWIQHLASLGRVDETSSRIEEAAFATMDKRARDPFMGGRPLRNGQESVPGAAVPIYAPDTGYIQHIDMQALSAAAGKFDVDIYLGALPGAFVDPARPLVWIVRPEEKGEGEEKGWDEEKFSALVCAACAIGGLRTFDADPRFGLVVLAEIASRALSPGVNDPGTAIDIIGRLLRLLLRWMKADGDAGSEKPVCPRIWVPPLKLEDLFDDAFAPIARDGASIVEVQVKLQKTLLTLAQLGDAAWKECALHHARMALQRAEDGLLLEEEKIRLRKIVRSMTE</sequence>
<name>A7HYA6_PARL1</name>
<feature type="transmembrane region" description="Helical" evidence="1">
    <location>
        <begin position="134"/>
        <end position="154"/>
    </location>
</feature>
<evidence type="ECO:0000313" key="2">
    <source>
        <dbReference type="EMBL" id="ABS64889.1"/>
    </source>
</evidence>
<dbReference type="STRING" id="402881.Plav_3284"/>
<protein>
    <recommendedName>
        <fullName evidence="4">DUF2254 domain-containing protein</fullName>
    </recommendedName>
</protein>
<dbReference type="InterPro" id="IPR018723">
    <property type="entry name" value="DUF2254_membrane"/>
</dbReference>
<dbReference type="KEGG" id="pla:Plav_3284"/>
<keyword evidence="1" id="KW-1133">Transmembrane helix</keyword>
<dbReference type="AlphaFoldDB" id="A7HYA6"/>
<organism evidence="2 3">
    <name type="scientific">Parvibaculum lavamentivorans (strain DS-1 / DSM 13023 / NCIMB 13966)</name>
    <dbReference type="NCBI Taxonomy" id="402881"/>
    <lineage>
        <taxon>Bacteria</taxon>
        <taxon>Pseudomonadati</taxon>
        <taxon>Pseudomonadota</taxon>
        <taxon>Alphaproteobacteria</taxon>
        <taxon>Hyphomicrobiales</taxon>
        <taxon>Parvibaculaceae</taxon>
        <taxon>Parvibaculum</taxon>
    </lineage>
</organism>
<feature type="transmembrane region" description="Helical" evidence="1">
    <location>
        <begin position="104"/>
        <end position="122"/>
    </location>
</feature>
<gene>
    <name evidence="2" type="ordered locus">Plav_3284</name>
</gene>
<proteinExistence type="predicted"/>